<evidence type="ECO:0000313" key="3">
    <source>
        <dbReference type="Proteomes" id="UP000472268"/>
    </source>
</evidence>
<dbReference type="GO" id="GO:0006355">
    <property type="term" value="P:regulation of DNA-templated transcription"/>
    <property type="evidence" value="ECO:0007669"/>
    <property type="project" value="InterPro"/>
</dbReference>
<protein>
    <recommendedName>
        <fullName evidence="1">KRAB domain-containing protein</fullName>
    </recommendedName>
</protein>
<dbReference type="Ensembl" id="ENSSSUT00005036598.1">
    <property type="protein sequence ID" value="ENSSSUP00005032080.1"/>
    <property type="gene ID" value="ENSSSUG00005020657.1"/>
</dbReference>
<name>A0A673VF68_SURSU</name>
<dbReference type="InterPro" id="IPR001909">
    <property type="entry name" value="KRAB"/>
</dbReference>
<dbReference type="SMART" id="SM00349">
    <property type="entry name" value="KRAB"/>
    <property type="match status" value="1"/>
</dbReference>
<dbReference type="Gene3D" id="6.10.140.140">
    <property type="match status" value="1"/>
</dbReference>
<proteinExistence type="predicted"/>
<accession>A0A673VF68</accession>
<dbReference type="PANTHER" id="PTHR23232">
    <property type="entry name" value="KRAB DOMAIN C2H2 ZINC FINGER"/>
    <property type="match status" value="1"/>
</dbReference>
<dbReference type="AlphaFoldDB" id="A0A673VF68"/>
<evidence type="ECO:0000313" key="2">
    <source>
        <dbReference type="Ensembl" id="ENSSSUP00005032080.1"/>
    </source>
</evidence>
<gene>
    <name evidence="2" type="primary">LOC115279923</name>
</gene>
<feature type="domain" description="KRAB" evidence="1">
    <location>
        <begin position="17"/>
        <end position="61"/>
    </location>
</feature>
<dbReference type="PROSITE" id="PS50805">
    <property type="entry name" value="KRAB"/>
    <property type="match status" value="1"/>
</dbReference>
<keyword evidence="3" id="KW-1185">Reference proteome</keyword>
<dbReference type="InterPro" id="IPR050169">
    <property type="entry name" value="Krueppel_C2H2_ZnF"/>
</dbReference>
<evidence type="ECO:0000259" key="1">
    <source>
        <dbReference type="PROSITE" id="PS50805"/>
    </source>
</evidence>
<dbReference type="InterPro" id="IPR036051">
    <property type="entry name" value="KRAB_dom_sf"/>
</dbReference>
<dbReference type="CDD" id="cd07765">
    <property type="entry name" value="KRAB_A-box"/>
    <property type="match status" value="1"/>
</dbReference>
<dbReference type="SUPFAM" id="SSF109640">
    <property type="entry name" value="KRAB domain (Kruppel-associated box)"/>
    <property type="match status" value="1"/>
</dbReference>
<sequence>GPVALAEMLMDPVQSPVVFEDVAIHFSQEEWGLLDGAQRLLYRAVMLENLALLSSLAFLCL</sequence>
<dbReference type="Proteomes" id="UP000472268">
    <property type="component" value="Chromosome 16"/>
</dbReference>
<dbReference type="PANTHER" id="PTHR23232:SF133">
    <property type="entry name" value="RIKEN CDNA 1700020N01 GENE"/>
    <property type="match status" value="1"/>
</dbReference>
<dbReference type="Pfam" id="PF01352">
    <property type="entry name" value="KRAB"/>
    <property type="match status" value="1"/>
</dbReference>
<organism evidence="2 3">
    <name type="scientific">Suricata suricatta</name>
    <name type="common">Meerkat</name>
    <dbReference type="NCBI Taxonomy" id="37032"/>
    <lineage>
        <taxon>Eukaryota</taxon>
        <taxon>Metazoa</taxon>
        <taxon>Chordata</taxon>
        <taxon>Craniata</taxon>
        <taxon>Vertebrata</taxon>
        <taxon>Euteleostomi</taxon>
        <taxon>Mammalia</taxon>
        <taxon>Eutheria</taxon>
        <taxon>Laurasiatheria</taxon>
        <taxon>Carnivora</taxon>
        <taxon>Feliformia</taxon>
        <taxon>Herpestidae</taxon>
        <taxon>Suricata</taxon>
    </lineage>
</organism>
<reference evidence="2 3" key="1">
    <citation type="submission" date="2019-05" db="EMBL/GenBank/DDBJ databases">
        <title>A Chromosome-scale Meerkat (S. suricatta) Genome Assembly.</title>
        <authorList>
            <person name="Dudchenko O."/>
            <person name="Lieberman Aiden E."/>
            <person name="Tung J."/>
            <person name="Barreiro L.B."/>
            <person name="Clutton-Brock T.H."/>
        </authorList>
    </citation>
    <scope>NUCLEOTIDE SEQUENCE [LARGE SCALE GENOMIC DNA]</scope>
</reference>
<reference evidence="2" key="2">
    <citation type="submission" date="2025-08" db="UniProtKB">
        <authorList>
            <consortium name="Ensembl"/>
        </authorList>
    </citation>
    <scope>IDENTIFICATION</scope>
</reference>
<reference evidence="2" key="3">
    <citation type="submission" date="2025-09" db="UniProtKB">
        <authorList>
            <consortium name="Ensembl"/>
        </authorList>
    </citation>
    <scope>IDENTIFICATION</scope>
</reference>